<dbReference type="InterPro" id="IPR024788">
    <property type="entry name" value="Malectin-like_Carb-bd_dom"/>
</dbReference>
<evidence type="ECO:0000256" key="8">
    <source>
        <dbReference type="ARBA" id="ARBA00023180"/>
    </source>
</evidence>
<evidence type="ECO:0000256" key="2">
    <source>
        <dbReference type="ARBA" id="ARBA00022614"/>
    </source>
</evidence>
<keyword evidence="3 10" id="KW-0812">Transmembrane</keyword>
<dbReference type="InterPro" id="IPR032675">
    <property type="entry name" value="LRR_dom_sf"/>
</dbReference>
<keyword evidence="4 11" id="KW-0732">Signal</keyword>
<keyword evidence="5" id="KW-0677">Repeat</keyword>
<dbReference type="PANTHER" id="PTHR45631">
    <property type="entry name" value="OS07G0107800 PROTEIN-RELATED"/>
    <property type="match status" value="1"/>
</dbReference>
<evidence type="ECO:0000256" key="11">
    <source>
        <dbReference type="SAM" id="SignalP"/>
    </source>
</evidence>
<feature type="transmembrane region" description="Helical" evidence="10">
    <location>
        <begin position="531"/>
        <end position="554"/>
    </location>
</feature>
<evidence type="ECO:0000256" key="4">
    <source>
        <dbReference type="ARBA" id="ARBA00022729"/>
    </source>
</evidence>
<name>A0A4U5NKF1_POPAL</name>
<dbReference type="PROSITE" id="PS00107">
    <property type="entry name" value="PROTEIN_KINASE_ATP"/>
    <property type="match status" value="1"/>
</dbReference>
<keyword evidence="9" id="KW-0067">ATP-binding</keyword>
<dbReference type="EMBL" id="RCHU01001022">
    <property type="protein sequence ID" value="TKR83908.1"/>
    <property type="molecule type" value="Genomic_DNA"/>
</dbReference>
<keyword evidence="8" id="KW-0325">Glycoprotein</keyword>
<dbReference type="InterPro" id="IPR011009">
    <property type="entry name" value="Kinase-like_dom_sf"/>
</dbReference>
<keyword evidence="9" id="KW-0547">Nucleotide-binding</keyword>
<reference evidence="13" key="1">
    <citation type="submission" date="2018-10" db="EMBL/GenBank/DDBJ databases">
        <title>Population genomic analysis revealed the cold adaptation of white poplar.</title>
        <authorList>
            <person name="Liu Y.-J."/>
        </authorList>
    </citation>
    <scope>NUCLEOTIDE SEQUENCE [LARGE SCALE GENOMIC DNA]</scope>
    <source>
        <strain evidence="13">PAL-ZL1</strain>
    </source>
</reference>
<dbReference type="SUPFAM" id="SSF56112">
    <property type="entry name" value="Protein kinase-like (PK-like)"/>
    <property type="match status" value="1"/>
</dbReference>
<comment type="caution">
    <text evidence="13">The sequence shown here is derived from an EMBL/GenBank/DDBJ whole genome shotgun (WGS) entry which is preliminary data.</text>
</comment>
<feature type="binding site" evidence="9">
    <location>
        <position position="638"/>
    </location>
    <ligand>
        <name>ATP</name>
        <dbReference type="ChEBI" id="CHEBI:30616"/>
    </ligand>
</feature>
<evidence type="ECO:0000256" key="5">
    <source>
        <dbReference type="ARBA" id="ARBA00022737"/>
    </source>
</evidence>
<dbReference type="PANTHER" id="PTHR45631:SF19">
    <property type="entry name" value="PROTEIN KINASE DOMAIN-CONTAINING PROTEIN"/>
    <property type="match status" value="1"/>
</dbReference>
<evidence type="ECO:0000259" key="12">
    <source>
        <dbReference type="Pfam" id="PF12819"/>
    </source>
</evidence>
<gene>
    <name evidence="13" type="ORF">D5086_0000266790</name>
</gene>
<evidence type="ECO:0000313" key="13">
    <source>
        <dbReference type="EMBL" id="TKR83908.1"/>
    </source>
</evidence>
<dbReference type="Gene3D" id="3.80.10.10">
    <property type="entry name" value="Ribonuclease Inhibitor"/>
    <property type="match status" value="1"/>
</dbReference>
<dbReference type="Gene3D" id="1.10.510.10">
    <property type="entry name" value="Transferase(Phosphotransferase) domain 1"/>
    <property type="match status" value="1"/>
</dbReference>
<organism evidence="13">
    <name type="scientific">Populus alba</name>
    <name type="common">White poplar</name>
    <dbReference type="NCBI Taxonomy" id="43335"/>
    <lineage>
        <taxon>Eukaryota</taxon>
        <taxon>Viridiplantae</taxon>
        <taxon>Streptophyta</taxon>
        <taxon>Embryophyta</taxon>
        <taxon>Tracheophyta</taxon>
        <taxon>Spermatophyta</taxon>
        <taxon>Magnoliopsida</taxon>
        <taxon>eudicotyledons</taxon>
        <taxon>Gunneridae</taxon>
        <taxon>Pentapetalae</taxon>
        <taxon>rosids</taxon>
        <taxon>fabids</taxon>
        <taxon>Malpighiales</taxon>
        <taxon>Salicaceae</taxon>
        <taxon>Saliceae</taxon>
        <taxon>Populus</taxon>
    </lineage>
</organism>
<evidence type="ECO:0000256" key="3">
    <source>
        <dbReference type="ARBA" id="ARBA00022692"/>
    </source>
</evidence>
<proteinExistence type="predicted"/>
<sequence length="789" mass="88548">MALYSHFLVLYLFFVSSAICQVTEFISIDCGGTSNYTDPRTGLAWISDNGTIMKYGRSSEAQVSNGNTQYQRRRDFPIDSNKYCYTLGTKERKRYLVRATFQYGSLENEDAYPKFDLYLDTTKWSTMVVLDASRVYVKEMIIRAPSSSIDVCVCCATTGSPFISTLELRPLNLSMYATDFEDNFFLEVAARVNFGALSKDAIRYPDDPYDRIWGSDLEKRQNYLVGVAPGTVRINTSKYVDTRTREYPPVKVMQTAVVGTEETLSYRLNLEDFPANARAYAYFAEIEDLGANETRKFKLQQPYLSDYSNAVVNIAENANGSYTLYEPSYMNVSLDFVLSFSFVKTRDSTLGPLLNAIEISKYLKIEPKTDSKDVTVLNALRSLSAESVWANEQGDPCVPAHWEWVNCSSTTPPRITKIALSGKNLKGEIPPEINNLEQLTELWLDGNFLTGPIPGTSNLVNLKIVHLESNKLNGPLPKYLGSLPKLQALYIQNNSFSGEIPSEFLTGKVIFNYEHNPGLHKEARKKMHSKLIVGISIGILAVLLIVVIGSLLFLRNLQRKTSHKKSEVQGNSWRVSTKPSTAYSVARGWHMMDEGVSYYIPLRELEEATKNFSKKIGRGSFGTVYYGQMIDGKEVAVKIMADSSTHLTQQFVTEKRLDWLARLQIAEDAAKDFGSELNIVHWARSLIRKGDVMSIVDPVLIGNAKIESIWRIAEVAIQCVEQRAVSRPRMHEIILAIQEANKIEKVTEGSQKVQSASSRAQSSRKTLLTSFLEIESPDLSNGCLVPAAR</sequence>
<evidence type="ECO:0000256" key="10">
    <source>
        <dbReference type="SAM" id="Phobius"/>
    </source>
</evidence>
<feature type="signal peptide" evidence="11">
    <location>
        <begin position="1"/>
        <end position="20"/>
    </location>
</feature>
<dbReference type="GO" id="GO:0005524">
    <property type="term" value="F:ATP binding"/>
    <property type="evidence" value="ECO:0007669"/>
    <property type="project" value="UniProtKB-UniRule"/>
</dbReference>
<dbReference type="InterPro" id="IPR001611">
    <property type="entry name" value="Leu-rich_rpt"/>
</dbReference>
<dbReference type="Pfam" id="PF12819">
    <property type="entry name" value="Malectin_like"/>
    <property type="match status" value="1"/>
</dbReference>
<dbReference type="Pfam" id="PF00560">
    <property type="entry name" value="LRR_1"/>
    <property type="match status" value="1"/>
</dbReference>
<evidence type="ECO:0000256" key="7">
    <source>
        <dbReference type="ARBA" id="ARBA00023136"/>
    </source>
</evidence>
<keyword evidence="6 10" id="KW-1133">Transmembrane helix</keyword>
<keyword evidence="7 10" id="KW-0472">Membrane</keyword>
<feature type="domain" description="Malectin-like" evidence="12">
    <location>
        <begin position="28"/>
        <end position="361"/>
    </location>
</feature>
<dbReference type="Gene3D" id="3.30.200.20">
    <property type="entry name" value="Phosphorylase Kinase, domain 1"/>
    <property type="match status" value="1"/>
</dbReference>
<dbReference type="FunFam" id="3.80.10.10:FF:000041">
    <property type="entry name" value="LRR receptor-like serine/threonine-protein kinase ERECTA"/>
    <property type="match status" value="1"/>
</dbReference>
<dbReference type="AlphaFoldDB" id="A0A4U5NKF1"/>
<comment type="subcellular location">
    <subcellularLocation>
        <location evidence="1">Membrane</location>
        <topology evidence="1">Single-pass membrane protein</topology>
    </subcellularLocation>
</comment>
<dbReference type="GO" id="GO:0016020">
    <property type="term" value="C:membrane"/>
    <property type="evidence" value="ECO:0007669"/>
    <property type="project" value="UniProtKB-SubCell"/>
</dbReference>
<dbReference type="InterPro" id="IPR017441">
    <property type="entry name" value="Protein_kinase_ATP_BS"/>
</dbReference>
<dbReference type="SUPFAM" id="SSF52058">
    <property type="entry name" value="L domain-like"/>
    <property type="match status" value="1"/>
</dbReference>
<evidence type="ECO:0000256" key="9">
    <source>
        <dbReference type="PROSITE-ProRule" id="PRU10141"/>
    </source>
</evidence>
<feature type="chain" id="PRO_5020962736" evidence="11">
    <location>
        <begin position="21"/>
        <end position="789"/>
    </location>
</feature>
<accession>A0A4U5NKF1</accession>
<protein>
    <submittedName>
        <fullName evidence="13">Leucine-rich repeat family protein</fullName>
    </submittedName>
</protein>
<evidence type="ECO:0000256" key="1">
    <source>
        <dbReference type="ARBA" id="ARBA00004167"/>
    </source>
</evidence>
<dbReference type="STRING" id="43335.A0A4U5NKF1"/>
<evidence type="ECO:0000256" key="6">
    <source>
        <dbReference type="ARBA" id="ARBA00022989"/>
    </source>
</evidence>
<keyword evidence="2" id="KW-0433">Leucine-rich repeat</keyword>